<proteinExistence type="predicted"/>
<sequence length="80" mass="9572">MFSSRRSQNEKQKSLQQRFLFVLGIVFFLLYFVLGMMIIFWDELPLSLSHNRRIALGVLLIGYSFLRFIRLIQKNKSNDE</sequence>
<dbReference type="KEGG" id="falb:HYN59_01775"/>
<reference evidence="2 3" key="1">
    <citation type="submission" date="2018-04" db="EMBL/GenBank/DDBJ databases">
        <title>Genome sequencing of Flavobacterium sp. HYN0059.</title>
        <authorList>
            <person name="Yi H."/>
            <person name="Baek C."/>
        </authorList>
    </citation>
    <scope>NUCLEOTIDE SEQUENCE [LARGE SCALE GENOMIC DNA]</scope>
    <source>
        <strain evidence="2 3">HYN0059</strain>
    </source>
</reference>
<organism evidence="2 3">
    <name type="scientific">Flavobacterium album</name>
    <dbReference type="NCBI Taxonomy" id="2175091"/>
    <lineage>
        <taxon>Bacteria</taxon>
        <taxon>Pseudomonadati</taxon>
        <taxon>Bacteroidota</taxon>
        <taxon>Flavobacteriia</taxon>
        <taxon>Flavobacteriales</taxon>
        <taxon>Flavobacteriaceae</taxon>
        <taxon>Flavobacterium</taxon>
    </lineage>
</organism>
<keyword evidence="1" id="KW-1133">Transmembrane helix</keyword>
<evidence type="ECO:0008006" key="4">
    <source>
        <dbReference type="Google" id="ProtNLM"/>
    </source>
</evidence>
<evidence type="ECO:0000256" key="1">
    <source>
        <dbReference type="SAM" id="Phobius"/>
    </source>
</evidence>
<keyword evidence="1" id="KW-0812">Transmembrane</keyword>
<keyword evidence="1" id="KW-0472">Membrane</keyword>
<name>A0A2S1QU34_9FLAO</name>
<evidence type="ECO:0000313" key="3">
    <source>
        <dbReference type="Proteomes" id="UP000244929"/>
    </source>
</evidence>
<dbReference type="EMBL" id="CP029186">
    <property type="protein sequence ID" value="AWH83917.1"/>
    <property type="molecule type" value="Genomic_DNA"/>
</dbReference>
<feature type="transmembrane region" description="Helical" evidence="1">
    <location>
        <begin position="20"/>
        <end position="41"/>
    </location>
</feature>
<gene>
    <name evidence="2" type="ORF">HYN59_01775</name>
</gene>
<dbReference type="OrthoDB" id="1376970at2"/>
<dbReference type="AlphaFoldDB" id="A0A2S1QU34"/>
<protein>
    <recommendedName>
        <fullName evidence="4">C4-dicarboxylate ABC transporter</fullName>
    </recommendedName>
</protein>
<accession>A0A2S1QU34</accession>
<dbReference type="Proteomes" id="UP000244929">
    <property type="component" value="Chromosome"/>
</dbReference>
<evidence type="ECO:0000313" key="2">
    <source>
        <dbReference type="EMBL" id="AWH83917.1"/>
    </source>
</evidence>
<keyword evidence="3" id="KW-1185">Reference proteome</keyword>
<feature type="transmembrane region" description="Helical" evidence="1">
    <location>
        <begin position="53"/>
        <end position="72"/>
    </location>
</feature>